<dbReference type="InterPro" id="IPR038765">
    <property type="entry name" value="Papain-like_cys_pep_sf"/>
</dbReference>
<protein>
    <submittedName>
        <fullName evidence="2">Transglutaminase-like domain-containing protein</fullName>
    </submittedName>
</protein>
<dbReference type="InterPro" id="IPR002931">
    <property type="entry name" value="Transglutaminase-like"/>
</dbReference>
<dbReference type="PANTHER" id="PTHR33490:SF3">
    <property type="entry name" value="CONSERVED INTEGRAL MEMBRANE PROTEIN"/>
    <property type="match status" value="1"/>
</dbReference>
<dbReference type="Proteomes" id="UP001356095">
    <property type="component" value="Unassembled WGS sequence"/>
</dbReference>
<comment type="caution">
    <text evidence="2">The sequence shown here is derived from an EMBL/GenBank/DDBJ whole genome shotgun (WGS) entry which is preliminary data.</text>
</comment>
<dbReference type="Gene3D" id="3.10.620.30">
    <property type="match status" value="1"/>
</dbReference>
<accession>A0ABU7KB25</accession>
<evidence type="ECO:0000313" key="3">
    <source>
        <dbReference type="Proteomes" id="UP001356095"/>
    </source>
</evidence>
<gene>
    <name evidence="2" type="ORF">Q8791_19635</name>
</gene>
<dbReference type="RefSeq" id="WP_330093203.1">
    <property type="nucleotide sequence ID" value="NZ_JAUZMY010000019.1"/>
</dbReference>
<dbReference type="PANTHER" id="PTHR33490">
    <property type="entry name" value="BLR5614 PROTEIN-RELATED"/>
    <property type="match status" value="1"/>
</dbReference>
<name>A0ABU7KB25_9ACTN</name>
<reference evidence="2 3" key="1">
    <citation type="submission" date="2023-08" db="EMBL/GenBank/DDBJ databases">
        <authorList>
            <person name="Girao M."/>
            <person name="Carvalho M.F."/>
        </authorList>
    </citation>
    <scope>NUCLEOTIDE SEQUENCE [LARGE SCALE GENOMIC DNA]</scope>
    <source>
        <strain evidence="2 3">CT-R113</strain>
    </source>
</reference>
<dbReference type="EMBL" id="JAUZMY010000019">
    <property type="protein sequence ID" value="MEE2039435.1"/>
    <property type="molecule type" value="Genomic_DNA"/>
</dbReference>
<dbReference type="Pfam" id="PF01841">
    <property type="entry name" value="Transglut_core"/>
    <property type="match status" value="1"/>
</dbReference>
<evidence type="ECO:0000313" key="2">
    <source>
        <dbReference type="EMBL" id="MEE2039435.1"/>
    </source>
</evidence>
<evidence type="ECO:0000259" key="1">
    <source>
        <dbReference type="SMART" id="SM00460"/>
    </source>
</evidence>
<feature type="domain" description="Transglutaminase-like" evidence="1">
    <location>
        <begin position="74"/>
        <end position="146"/>
    </location>
</feature>
<keyword evidence="3" id="KW-1185">Reference proteome</keyword>
<sequence length="230" mass="25955">MTDTPTLSDDTLAPTYFLDHQAPEVQEFVDRTLPSRDAPPEELAVRLHDAVRDRIRYEVYDADLTREGTRASAILRRGKGFCVHKSIVYAAASRAVGIPARLVYGDVRNHLASQRLLTLMGGDLFTFHALVSVRPGEHWVRATPVFNTMLCRLYGIRPLEFDGRNDSYYHPFDTKGRRHMEFVRWRGEFDDFPYETVVGGIARNHPGLVGPELLTVAGSLVADADREKGE</sequence>
<organism evidence="2 3">
    <name type="scientific">Nocardiopsis codii</name>
    <dbReference type="NCBI Taxonomy" id="3065942"/>
    <lineage>
        <taxon>Bacteria</taxon>
        <taxon>Bacillati</taxon>
        <taxon>Actinomycetota</taxon>
        <taxon>Actinomycetes</taxon>
        <taxon>Streptosporangiales</taxon>
        <taxon>Nocardiopsidaceae</taxon>
        <taxon>Nocardiopsis</taxon>
    </lineage>
</organism>
<dbReference type="SUPFAM" id="SSF54001">
    <property type="entry name" value="Cysteine proteinases"/>
    <property type="match status" value="1"/>
</dbReference>
<proteinExistence type="predicted"/>
<dbReference type="SMART" id="SM00460">
    <property type="entry name" value="TGc"/>
    <property type="match status" value="1"/>
</dbReference>